<dbReference type="Proteomes" id="UP000000305">
    <property type="component" value="Unassembled WGS sequence"/>
</dbReference>
<protein>
    <submittedName>
        <fullName evidence="1">Uncharacterized protein</fullName>
    </submittedName>
</protein>
<dbReference type="AlphaFoldDB" id="E9HY26"/>
<evidence type="ECO:0000313" key="1">
    <source>
        <dbReference type="EMBL" id="EFX63354.1"/>
    </source>
</evidence>
<dbReference type="HOGENOM" id="CLU_967285_0_0_1"/>
<gene>
    <name evidence="1" type="ORF">DAPPUDRAFT_335582</name>
</gene>
<proteinExistence type="predicted"/>
<dbReference type="EMBL" id="GL733102">
    <property type="protein sequence ID" value="EFX63354.1"/>
    <property type="molecule type" value="Genomic_DNA"/>
</dbReference>
<accession>E9HY26</accession>
<reference evidence="1 2" key="1">
    <citation type="journal article" date="2011" name="Science">
        <title>The ecoresponsive genome of Daphnia pulex.</title>
        <authorList>
            <person name="Colbourne J.K."/>
            <person name="Pfrender M.E."/>
            <person name="Gilbert D."/>
            <person name="Thomas W.K."/>
            <person name="Tucker A."/>
            <person name="Oakley T.H."/>
            <person name="Tokishita S."/>
            <person name="Aerts A."/>
            <person name="Arnold G.J."/>
            <person name="Basu M.K."/>
            <person name="Bauer D.J."/>
            <person name="Caceres C.E."/>
            <person name="Carmel L."/>
            <person name="Casola C."/>
            <person name="Choi J.H."/>
            <person name="Detter J.C."/>
            <person name="Dong Q."/>
            <person name="Dusheyko S."/>
            <person name="Eads B.D."/>
            <person name="Frohlich T."/>
            <person name="Geiler-Samerotte K.A."/>
            <person name="Gerlach D."/>
            <person name="Hatcher P."/>
            <person name="Jogdeo S."/>
            <person name="Krijgsveld J."/>
            <person name="Kriventseva E.V."/>
            <person name="Kultz D."/>
            <person name="Laforsch C."/>
            <person name="Lindquist E."/>
            <person name="Lopez J."/>
            <person name="Manak J.R."/>
            <person name="Muller J."/>
            <person name="Pangilinan J."/>
            <person name="Patwardhan R.P."/>
            <person name="Pitluck S."/>
            <person name="Pritham E.J."/>
            <person name="Rechtsteiner A."/>
            <person name="Rho M."/>
            <person name="Rogozin I.B."/>
            <person name="Sakarya O."/>
            <person name="Salamov A."/>
            <person name="Schaack S."/>
            <person name="Shapiro H."/>
            <person name="Shiga Y."/>
            <person name="Skalitzky C."/>
            <person name="Smith Z."/>
            <person name="Souvorov A."/>
            <person name="Sung W."/>
            <person name="Tang Z."/>
            <person name="Tsuchiya D."/>
            <person name="Tu H."/>
            <person name="Vos H."/>
            <person name="Wang M."/>
            <person name="Wolf Y.I."/>
            <person name="Yamagata H."/>
            <person name="Yamada T."/>
            <person name="Ye Y."/>
            <person name="Shaw J.R."/>
            <person name="Andrews J."/>
            <person name="Crease T.J."/>
            <person name="Tang H."/>
            <person name="Lucas S.M."/>
            <person name="Robertson H.M."/>
            <person name="Bork P."/>
            <person name="Koonin E.V."/>
            <person name="Zdobnov E.M."/>
            <person name="Grigoriev I.V."/>
            <person name="Lynch M."/>
            <person name="Boore J.L."/>
        </authorList>
    </citation>
    <scope>NUCLEOTIDE SEQUENCE [LARGE SCALE GENOMIC DNA]</scope>
</reference>
<sequence>MELDHKTHPVSELLIQTCARKKWLLRRLNCKVHAHHWSSTHHRQETPSGRFGTNLMGKNIIKIKQTLQGKSQEEWEATAEYLQKLNFHNTLKDVLQNIKRLPEVIRKLELTTYSIASSKSTYLVKRDLALFANSSWISNFLVIHELIKEGKSVELMHAAAPPEDITPVEQILVLDPVLVVGEPEEEEMIIMEEEEHLLMNDGDDQEADHDVTDDIKSSSTSTTLTFQVGSRQVRDPYMLQFLDKVRPVTNTNWLGSGIINRAMEILKQQNPGISGLYFSTLGGNLEYP</sequence>
<organism evidence="1 2">
    <name type="scientific">Daphnia pulex</name>
    <name type="common">Water flea</name>
    <dbReference type="NCBI Taxonomy" id="6669"/>
    <lineage>
        <taxon>Eukaryota</taxon>
        <taxon>Metazoa</taxon>
        <taxon>Ecdysozoa</taxon>
        <taxon>Arthropoda</taxon>
        <taxon>Crustacea</taxon>
        <taxon>Branchiopoda</taxon>
        <taxon>Diplostraca</taxon>
        <taxon>Cladocera</taxon>
        <taxon>Anomopoda</taxon>
        <taxon>Daphniidae</taxon>
        <taxon>Daphnia</taxon>
    </lineage>
</organism>
<keyword evidence="2" id="KW-1185">Reference proteome</keyword>
<dbReference type="PANTHER" id="PTHR34718:SF2">
    <property type="entry name" value="PHD-TYPE DOMAIN-CONTAINING PROTEIN"/>
    <property type="match status" value="1"/>
</dbReference>
<dbReference type="KEGG" id="dpx:DAPPUDRAFT_335582"/>
<name>E9HY26_DAPPU</name>
<dbReference type="InParanoid" id="E9HY26"/>
<evidence type="ECO:0000313" key="2">
    <source>
        <dbReference type="Proteomes" id="UP000000305"/>
    </source>
</evidence>
<dbReference type="PANTHER" id="PTHR34718">
    <property type="entry name" value="PHD-TYPE DOMAIN-CONTAINING PROTEIN"/>
    <property type="match status" value="1"/>
</dbReference>